<dbReference type="eggNOG" id="ENOG502RQMU">
    <property type="taxonomic scope" value="Eukaryota"/>
</dbReference>
<dbReference type="VEuPathDB" id="FungiDB:NECHADRAFT_82735"/>
<reference evidence="1 2" key="1">
    <citation type="journal article" date="2009" name="PLoS Genet.">
        <title>The genome of Nectria haematococca: contribution of supernumerary chromosomes to gene expansion.</title>
        <authorList>
            <person name="Coleman J.J."/>
            <person name="Rounsley S.D."/>
            <person name="Rodriguez-Carres M."/>
            <person name="Kuo A."/>
            <person name="Wasmann C.C."/>
            <person name="Grimwood J."/>
            <person name="Schmutz J."/>
            <person name="Taga M."/>
            <person name="White G.J."/>
            <person name="Zhou S."/>
            <person name="Schwartz D.C."/>
            <person name="Freitag M."/>
            <person name="Ma L.J."/>
            <person name="Danchin E.G."/>
            <person name="Henrissat B."/>
            <person name="Coutinho P.M."/>
            <person name="Nelson D.R."/>
            <person name="Straney D."/>
            <person name="Napoli C.A."/>
            <person name="Barker B.M."/>
            <person name="Gribskov M."/>
            <person name="Rep M."/>
            <person name="Kroken S."/>
            <person name="Molnar I."/>
            <person name="Rensing C."/>
            <person name="Kennell J.C."/>
            <person name="Zamora J."/>
            <person name="Farman M.L."/>
            <person name="Selker E.U."/>
            <person name="Salamov A."/>
            <person name="Shapiro H."/>
            <person name="Pangilinan J."/>
            <person name="Lindquist E."/>
            <person name="Lamers C."/>
            <person name="Grigoriev I.V."/>
            <person name="Geiser D.M."/>
            <person name="Covert S.F."/>
            <person name="Temporini E."/>
            <person name="Vanetten H.D."/>
        </authorList>
    </citation>
    <scope>NUCLEOTIDE SEQUENCE [LARGE SCALE GENOMIC DNA]</scope>
    <source>
        <strain evidence="2">ATCC MYA-4622 / CBS 123669 / FGSC 9596 / NRRL 45880 / 77-13-4</strain>
    </source>
</reference>
<dbReference type="GeneID" id="9666542"/>
<proteinExistence type="predicted"/>
<evidence type="ECO:0000313" key="2">
    <source>
        <dbReference type="Proteomes" id="UP000005206"/>
    </source>
</evidence>
<evidence type="ECO:0000313" key="1">
    <source>
        <dbReference type="EMBL" id="EEU43438.1"/>
    </source>
</evidence>
<dbReference type="OrthoDB" id="4757095at2759"/>
<name>C7YY29_FUSV7</name>
<keyword evidence="2" id="KW-1185">Reference proteome</keyword>
<organism evidence="1 2">
    <name type="scientific">Fusarium vanettenii (strain ATCC MYA-4622 / CBS 123669 / FGSC 9596 / NRRL 45880 / 77-13-4)</name>
    <name type="common">Fusarium solani subsp. pisi</name>
    <dbReference type="NCBI Taxonomy" id="660122"/>
    <lineage>
        <taxon>Eukaryota</taxon>
        <taxon>Fungi</taxon>
        <taxon>Dikarya</taxon>
        <taxon>Ascomycota</taxon>
        <taxon>Pezizomycotina</taxon>
        <taxon>Sordariomycetes</taxon>
        <taxon>Hypocreomycetidae</taxon>
        <taxon>Hypocreales</taxon>
        <taxon>Nectriaceae</taxon>
        <taxon>Fusarium</taxon>
        <taxon>Fusarium solani species complex</taxon>
        <taxon>Fusarium vanettenii</taxon>
    </lineage>
</organism>
<dbReference type="OMA" id="QHIVWHR"/>
<gene>
    <name evidence="1" type="ORF">NECHADRAFT_82735</name>
</gene>
<dbReference type="EMBL" id="GG698902">
    <property type="protein sequence ID" value="EEU43438.1"/>
    <property type="molecule type" value="Genomic_DNA"/>
</dbReference>
<protein>
    <submittedName>
        <fullName evidence="1">Uncharacterized protein</fullName>
    </submittedName>
</protein>
<dbReference type="InParanoid" id="C7YY29"/>
<dbReference type="AlphaFoldDB" id="C7YY29"/>
<dbReference type="KEGG" id="nhe:NECHADRAFT_82735"/>
<dbReference type="Proteomes" id="UP000005206">
    <property type="component" value="Chromosome 7"/>
</dbReference>
<accession>C7YY29</accession>
<dbReference type="HOGENOM" id="CLU_062300_0_0_1"/>
<sequence length="397" mass="45601">MAADPQAQSNFITRLPYDIRAAIYKELWPSWTPRQHVVWHLDPAADETKSHLHREPCISRFQPHDELQDEIEALRQEKQVPLGEPLNDPAYRQRLESCWMNHWKCGERLDKELGKEMNFFHNTSIGGCWCDDKPKRDRDTYLPMLLSCKFISEDCLRFLYSTTTFVFTDMLALQSFVGHCQPPHASTPYKHLNPVIPEAFRKYALNFEVSLFLDFQLHLMCSVLDEDWTDYNEMFKFLQGEDALEPVHSADPHNPYDFHWLHLDSFENLRSVKIWVAGRREGGMFSAVRLGLPINKVGVDSLTKSLSTVQKSNLIILSTHLDDEIEPEDGYVQGTGDNAGAQIWRRGAGDRFHPGPRLTVALSDGPIETSETSGMQVRVLTQLELQSVFVGYLIGHQ</sequence>
<dbReference type="RefSeq" id="XP_003049151.1">
    <property type="nucleotide sequence ID" value="XM_003049105.1"/>
</dbReference>